<keyword evidence="4" id="KW-1185">Reference proteome</keyword>
<keyword evidence="2" id="KW-0732">Signal</keyword>
<dbReference type="InterPro" id="IPR007312">
    <property type="entry name" value="Phosphoesterase"/>
</dbReference>
<feature type="signal peptide" evidence="2">
    <location>
        <begin position="1"/>
        <end position="26"/>
    </location>
</feature>
<evidence type="ECO:0000313" key="4">
    <source>
        <dbReference type="Proteomes" id="UP001497444"/>
    </source>
</evidence>
<sequence length="305" mass="33914">MARAGTNVVVLLMMALAIWLFSSAVAAGQGKWFDRIYIIVFDKLKFNEAYGDPTFKKWAIRGRLLTNYTSVGYGAQSNYISMIAGRTHDIYNETSLNLAGFTLIDRLQPRFDAPVISWKAYLEDYEGVCNTADKIGKVRCDRTGISYVRAHNPFISFDSIRSRSERCKKIVPGTHLAEDASRNDVPEFNFYVPNNCHNGEGKKGSAGKHLEALMTTITDHAVSSSRTLVVVTFASLQGGQPGKVFTALIPLGEMRRSIPEGSLSETAFNHYSLLRTVEDNWDLETLKGKDVTAKNLFDDENSASM</sequence>
<evidence type="ECO:0000256" key="2">
    <source>
        <dbReference type="SAM" id="SignalP"/>
    </source>
</evidence>
<dbReference type="EMBL" id="OZ020096">
    <property type="protein sequence ID" value="CAK9254536.1"/>
    <property type="molecule type" value="Genomic_DNA"/>
</dbReference>
<dbReference type="PANTHER" id="PTHR31956">
    <property type="entry name" value="NON-SPECIFIC PHOSPHOLIPASE C4-RELATED"/>
    <property type="match status" value="1"/>
</dbReference>
<dbReference type="Pfam" id="PF04185">
    <property type="entry name" value="Phosphoesterase"/>
    <property type="match status" value="1"/>
</dbReference>
<name>A0ABP0VKS9_9BRYO</name>
<reference evidence="3 4" key="1">
    <citation type="submission" date="2024-02" db="EMBL/GenBank/DDBJ databases">
        <authorList>
            <consortium name="ELIXIR-Norway"/>
            <consortium name="Elixir Norway"/>
        </authorList>
    </citation>
    <scope>NUCLEOTIDE SEQUENCE [LARGE SCALE GENOMIC DNA]</scope>
</reference>
<dbReference type="Proteomes" id="UP001497444">
    <property type="component" value="Chromosome 1"/>
</dbReference>
<feature type="chain" id="PRO_5046217316" evidence="2">
    <location>
        <begin position="27"/>
        <end position="305"/>
    </location>
</feature>
<evidence type="ECO:0000256" key="1">
    <source>
        <dbReference type="ARBA" id="ARBA00022801"/>
    </source>
</evidence>
<protein>
    <submittedName>
        <fullName evidence="3">Uncharacterized protein</fullName>
    </submittedName>
</protein>
<dbReference type="PANTHER" id="PTHR31956:SF8">
    <property type="entry name" value="ACID PHOSPHATASE PHOA (AFU_ORTHOLOGUE AFUA_1G03570)"/>
    <property type="match status" value="1"/>
</dbReference>
<gene>
    <name evidence="3" type="ORF">CSSPJE1EN1_LOCUS14</name>
</gene>
<keyword evidence="1" id="KW-0378">Hydrolase</keyword>
<evidence type="ECO:0000313" key="3">
    <source>
        <dbReference type="EMBL" id="CAK9254536.1"/>
    </source>
</evidence>
<accession>A0ABP0VKS9</accession>
<proteinExistence type="predicted"/>
<organism evidence="3 4">
    <name type="scientific">Sphagnum jensenii</name>
    <dbReference type="NCBI Taxonomy" id="128206"/>
    <lineage>
        <taxon>Eukaryota</taxon>
        <taxon>Viridiplantae</taxon>
        <taxon>Streptophyta</taxon>
        <taxon>Embryophyta</taxon>
        <taxon>Bryophyta</taxon>
        <taxon>Sphagnophytina</taxon>
        <taxon>Sphagnopsida</taxon>
        <taxon>Sphagnales</taxon>
        <taxon>Sphagnaceae</taxon>
        <taxon>Sphagnum</taxon>
    </lineage>
</organism>